<name>A0A2S0RHC4_9FLAO</name>
<organism evidence="1 2">
    <name type="scientific">Flavobacterium magnum</name>
    <dbReference type="NCBI Taxonomy" id="2162713"/>
    <lineage>
        <taxon>Bacteria</taxon>
        <taxon>Pseudomonadati</taxon>
        <taxon>Bacteroidota</taxon>
        <taxon>Flavobacteriia</taxon>
        <taxon>Flavobacteriales</taxon>
        <taxon>Flavobacteriaceae</taxon>
        <taxon>Flavobacterium</taxon>
    </lineage>
</organism>
<sequence length="176" mass="20282">MNAIKSLSIILLFTACTKSTPKIAESTAFFNFDEVIHYKLDNNVETEAISRARNEDPNVPKIFRIFWSFSNYPARLNDSAFFKDLDKMYINEGKISADKLPEISDIFSERKVESITSTTCEPMYRDILIFKKNGIVTGISKLCFQCGEHYMIGAKRNTEMFGQNGEFQRLENLFKK</sequence>
<dbReference type="AlphaFoldDB" id="A0A2S0RHC4"/>
<dbReference type="RefSeq" id="WP_108372665.1">
    <property type="nucleotide sequence ID" value="NZ_CP028811.1"/>
</dbReference>
<dbReference type="Proteomes" id="UP000244193">
    <property type="component" value="Chromosome"/>
</dbReference>
<dbReference type="EMBL" id="CP028811">
    <property type="protein sequence ID" value="AWA31056.1"/>
    <property type="molecule type" value="Genomic_DNA"/>
</dbReference>
<evidence type="ECO:0008006" key="3">
    <source>
        <dbReference type="Google" id="ProtNLM"/>
    </source>
</evidence>
<evidence type="ECO:0000313" key="1">
    <source>
        <dbReference type="EMBL" id="AWA31056.1"/>
    </source>
</evidence>
<dbReference type="PROSITE" id="PS51257">
    <property type="entry name" value="PROKAR_LIPOPROTEIN"/>
    <property type="match status" value="1"/>
</dbReference>
<evidence type="ECO:0000313" key="2">
    <source>
        <dbReference type="Proteomes" id="UP000244193"/>
    </source>
</evidence>
<reference evidence="1 2" key="1">
    <citation type="submission" date="2018-04" db="EMBL/GenBank/DDBJ databases">
        <title>Genome sequencing of Flavobacterium sp. HYN0048.</title>
        <authorList>
            <person name="Yi H."/>
            <person name="Baek C."/>
        </authorList>
    </citation>
    <scope>NUCLEOTIDE SEQUENCE [LARGE SCALE GENOMIC DNA]</scope>
    <source>
        <strain evidence="1 2">HYN0048</strain>
    </source>
</reference>
<keyword evidence="2" id="KW-1185">Reference proteome</keyword>
<protein>
    <recommendedName>
        <fullName evidence="3">Lipoprotein</fullName>
    </recommendedName>
</protein>
<gene>
    <name evidence="1" type="ORF">HYN48_13715</name>
</gene>
<accession>A0A2S0RHC4</accession>
<dbReference type="KEGG" id="fmg:HYN48_13715"/>
<dbReference type="OrthoDB" id="714297at2"/>
<proteinExistence type="predicted"/>